<name>A0A8K0TFM0_9PEZI</name>
<feature type="transmembrane region" description="Helical" evidence="8">
    <location>
        <begin position="283"/>
        <end position="301"/>
    </location>
</feature>
<evidence type="ECO:0000256" key="7">
    <source>
        <dbReference type="SAM" id="MobiDB-lite"/>
    </source>
</evidence>
<evidence type="ECO:0000256" key="3">
    <source>
        <dbReference type="ARBA" id="ARBA00022692"/>
    </source>
</evidence>
<dbReference type="AlphaFoldDB" id="A0A8K0TFM0"/>
<dbReference type="InterPro" id="IPR051143">
    <property type="entry name" value="TrkH_K-transport"/>
</dbReference>
<feature type="transmembrane region" description="Helical" evidence="8">
    <location>
        <begin position="7"/>
        <end position="28"/>
    </location>
</feature>
<reference evidence="9" key="1">
    <citation type="journal article" date="2021" name="Nat. Commun.">
        <title>Genetic determinants of endophytism in the Arabidopsis root mycobiome.</title>
        <authorList>
            <person name="Mesny F."/>
            <person name="Miyauchi S."/>
            <person name="Thiergart T."/>
            <person name="Pickel B."/>
            <person name="Atanasova L."/>
            <person name="Karlsson M."/>
            <person name="Huettel B."/>
            <person name="Barry K.W."/>
            <person name="Haridas S."/>
            <person name="Chen C."/>
            <person name="Bauer D."/>
            <person name="Andreopoulos W."/>
            <person name="Pangilinan J."/>
            <person name="LaButti K."/>
            <person name="Riley R."/>
            <person name="Lipzen A."/>
            <person name="Clum A."/>
            <person name="Drula E."/>
            <person name="Henrissat B."/>
            <person name="Kohler A."/>
            <person name="Grigoriev I.V."/>
            <person name="Martin F.M."/>
            <person name="Hacquard S."/>
        </authorList>
    </citation>
    <scope>NUCLEOTIDE SEQUENCE</scope>
    <source>
        <strain evidence="9">MPI-CAGE-AT-0016</strain>
    </source>
</reference>
<gene>
    <name evidence="9" type="ORF">B0T11DRAFT_311484</name>
</gene>
<dbReference type="GO" id="GO:1990573">
    <property type="term" value="P:potassium ion import across plasma membrane"/>
    <property type="evidence" value="ECO:0007669"/>
    <property type="project" value="TreeGrafter"/>
</dbReference>
<proteinExistence type="predicted"/>
<evidence type="ECO:0000256" key="2">
    <source>
        <dbReference type="ARBA" id="ARBA00022448"/>
    </source>
</evidence>
<keyword evidence="3 8" id="KW-0812">Transmembrane</keyword>
<comment type="subcellular location">
    <subcellularLocation>
        <location evidence="1">Membrane</location>
        <topology evidence="1">Multi-pass membrane protein</topology>
    </subcellularLocation>
</comment>
<protein>
    <submittedName>
        <fullName evidence="9">Cation transport protein-domain-containing protein</fullName>
    </submittedName>
</protein>
<keyword evidence="2" id="KW-0813">Transport</keyword>
<dbReference type="GO" id="GO:0140107">
    <property type="term" value="F:high-affinity potassium ion transmembrane transporter activity"/>
    <property type="evidence" value="ECO:0007669"/>
    <property type="project" value="TreeGrafter"/>
</dbReference>
<dbReference type="InterPro" id="IPR003445">
    <property type="entry name" value="Cat_transpt"/>
</dbReference>
<evidence type="ECO:0000256" key="4">
    <source>
        <dbReference type="ARBA" id="ARBA00022989"/>
    </source>
</evidence>
<evidence type="ECO:0000256" key="5">
    <source>
        <dbReference type="ARBA" id="ARBA00023065"/>
    </source>
</evidence>
<organism evidence="9 10">
    <name type="scientific">Plectosphaerella cucumerina</name>
    <dbReference type="NCBI Taxonomy" id="40658"/>
    <lineage>
        <taxon>Eukaryota</taxon>
        <taxon>Fungi</taxon>
        <taxon>Dikarya</taxon>
        <taxon>Ascomycota</taxon>
        <taxon>Pezizomycotina</taxon>
        <taxon>Sordariomycetes</taxon>
        <taxon>Hypocreomycetidae</taxon>
        <taxon>Glomerellales</taxon>
        <taxon>Plectosphaerellaceae</taxon>
        <taxon>Plectosphaerella</taxon>
    </lineage>
</organism>
<feature type="transmembrane region" description="Helical" evidence="8">
    <location>
        <begin position="399"/>
        <end position="419"/>
    </location>
</feature>
<feature type="region of interest" description="Disordered" evidence="7">
    <location>
        <begin position="91"/>
        <end position="202"/>
    </location>
</feature>
<feature type="transmembrane region" description="Helical" evidence="8">
    <location>
        <begin position="337"/>
        <end position="357"/>
    </location>
</feature>
<evidence type="ECO:0000256" key="8">
    <source>
        <dbReference type="SAM" id="Phobius"/>
    </source>
</evidence>
<dbReference type="PANTHER" id="PTHR31064:SF5">
    <property type="entry name" value="POTASSIUM ION TRANSPORTER (EUROFUNG)"/>
    <property type="match status" value="1"/>
</dbReference>
<dbReference type="GO" id="GO:0030007">
    <property type="term" value="P:intracellular potassium ion homeostasis"/>
    <property type="evidence" value="ECO:0007669"/>
    <property type="project" value="TreeGrafter"/>
</dbReference>
<keyword evidence="6 8" id="KW-0472">Membrane</keyword>
<keyword evidence="5" id="KW-0406">Ion transport</keyword>
<evidence type="ECO:0000313" key="10">
    <source>
        <dbReference type="Proteomes" id="UP000813385"/>
    </source>
</evidence>
<dbReference type="PANTHER" id="PTHR31064">
    <property type="entry name" value="POTASSIUM TRANSPORT PROTEIN DDB_G0292412-RELATED"/>
    <property type="match status" value="1"/>
</dbReference>
<evidence type="ECO:0000313" key="9">
    <source>
        <dbReference type="EMBL" id="KAH7357705.1"/>
    </source>
</evidence>
<dbReference type="Proteomes" id="UP000813385">
    <property type="component" value="Unassembled WGS sequence"/>
</dbReference>
<feature type="transmembrane region" description="Helical" evidence="8">
    <location>
        <begin position="63"/>
        <end position="80"/>
    </location>
</feature>
<evidence type="ECO:0000256" key="6">
    <source>
        <dbReference type="ARBA" id="ARBA00023136"/>
    </source>
</evidence>
<evidence type="ECO:0000256" key="1">
    <source>
        <dbReference type="ARBA" id="ARBA00004141"/>
    </source>
</evidence>
<dbReference type="Pfam" id="PF02386">
    <property type="entry name" value="TrkH"/>
    <property type="match status" value="3"/>
</dbReference>
<feature type="transmembrane region" description="Helical" evidence="8">
    <location>
        <begin position="431"/>
        <end position="450"/>
    </location>
</feature>
<accession>A0A8K0TFM0</accession>
<dbReference type="EMBL" id="JAGPXD010000004">
    <property type="protein sequence ID" value="KAH7357705.1"/>
    <property type="molecule type" value="Genomic_DNA"/>
</dbReference>
<feature type="compositionally biased region" description="Basic and acidic residues" evidence="7">
    <location>
        <begin position="180"/>
        <end position="189"/>
    </location>
</feature>
<sequence>MRTRLIHFLFYTWILFYSLLAFPVLYSYGNLDAVDTFFFGYSGSTESGLNTVNVKDLKTYQQVFLYVIPIITNLIFINAIRIRRAMTQAGSARTRLDNLPNEKTGGSTRRTKAQDIVVHRPPTNPKPKRATTITFDDPATQPSSPTRDKRQEPEPAAADNDDKDQDKQTGLRAKTVGKPDAIKPVERTISRRRSRHRSSYAEGSVLHAAKSIGKVATSAFVLGDTRAPRPRSRSRSRSLTRQQTLDLPILSRQVTIGRNSNFYNVSEMDRERLGGIEYHTLKLLLKFIFSYFFGLHLLGVATSKVIPKNSQTRETIQFLLDYPRRYYTLLFPSRPTWVLFGIVFALSFIDVVLIIYLDLDNPTVADLPIGPRILSALFQAASARHTGTSTLNLAAINPAVQFSLLTIIYIAVFPIAISIRASNVYEERTVGIYTSYVIYIFFGAFLIYIAESRRIIDLTEPSFSAFPILFEVTSVYGPSGNTSISGHFTPFSKIVIYAIIIRGRHRGLPYTLDRAINLPIDDVVINASQDREAGLSSPTGD</sequence>
<keyword evidence="4 8" id="KW-1133">Transmembrane helix</keyword>
<keyword evidence="10" id="KW-1185">Reference proteome</keyword>
<dbReference type="GO" id="GO:0005886">
    <property type="term" value="C:plasma membrane"/>
    <property type="evidence" value="ECO:0007669"/>
    <property type="project" value="TreeGrafter"/>
</dbReference>
<dbReference type="OrthoDB" id="9999863at2759"/>
<comment type="caution">
    <text evidence="9">The sequence shown here is derived from an EMBL/GenBank/DDBJ whole genome shotgun (WGS) entry which is preliminary data.</text>
</comment>